<comment type="pathway">
    <text evidence="3">Protein modification; protein ubiquitination.</text>
</comment>
<dbReference type="PANTHER" id="PTHR11165">
    <property type="entry name" value="SKP1"/>
    <property type="match status" value="1"/>
</dbReference>
<dbReference type="SUPFAM" id="SSF81382">
    <property type="entry name" value="Skp1 dimerisation domain-like"/>
    <property type="match status" value="1"/>
</dbReference>
<dbReference type="AlphaFoldDB" id="A0A1R2CU61"/>
<comment type="caution">
    <text evidence="5">The sequence shown here is derived from an EMBL/GenBank/DDBJ whole genome shotgun (WGS) entry which is preliminary data.</text>
</comment>
<keyword evidence="2 3" id="KW-0833">Ubl conjugation pathway</keyword>
<dbReference type="PIRSF" id="PIRSF028729">
    <property type="entry name" value="E3_ubiquit_lig_SCF_Skp"/>
    <property type="match status" value="1"/>
</dbReference>
<dbReference type="SUPFAM" id="SSF54695">
    <property type="entry name" value="POZ domain"/>
    <property type="match status" value="1"/>
</dbReference>
<feature type="domain" description="SKP1 component dimerisation" evidence="4">
    <location>
        <begin position="105"/>
        <end position="146"/>
    </location>
</feature>
<name>A0A1R2CU61_9CILI</name>
<evidence type="ECO:0000313" key="5">
    <source>
        <dbReference type="EMBL" id="OMJ92566.1"/>
    </source>
</evidence>
<dbReference type="InterPro" id="IPR016897">
    <property type="entry name" value="SKP1"/>
</dbReference>
<dbReference type="UniPathway" id="UPA00143"/>
<evidence type="ECO:0000259" key="4">
    <source>
        <dbReference type="Pfam" id="PF01466"/>
    </source>
</evidence>
<sequence length="152" mass="17830">MRFSFQDTTYELSSKAASRSNFLSKIKDQDSSISLVSLNINPRILEKIIEFLEHYENEDPAPIICPITTPYIEEYITAWDSAFIELEFDVLIELLWAANYLEILELIDLTTAKISTFIIHKKTDDIRSCFHIENDYSEEQSREIEELFMKFS</sequence>
<dbReference type="SMART" id="SM00512">
    <property type="entry name" value="Skp1"/>
    <property type="match status" value="1"/>
</dbReference>
<evidence type="ECO:0000256" key="1">
    <source>
        <dbReference type="ARBA" id="ARBA00009993"/>
    </source>
</evidence>
<keyword evidence="6" id="KW-1185">Reference proteome</keyword>
<organism evidence="5 6">
    <name type="scientific">Stentor coeruleus</name>
    <dbReference type="NCBI Taxonomy" id="5963"/>
    <lineage>
        <taxon>Eukaryota</taxon>
        <taxon>Sar</taxon>
        <taxon>Alveolata</taxon>
        <taxon>Ciliophora</taxon>
        <taxon>Postciliodesmatophora</taxon>
        <taxon>Heterotrichea</taxon>
        <taxon>Heterotrichida</taxon>
        <taxon>Stentoridae</taxon>
        <taxon>Stentor</taxon>
    </lineage>
</organism>
<dbReference type="InterPro" id="IPR016072">
    <property type="entry name" value="Skp1_comp_dimer"/>
</dbReference>
<accession>A0A1R2CU61</accession>
<evidence type="ECO:0000313" key="6">
    <source>
        <dbReference type="Proteomes" id="UP000187209"/>
    </source>
</evidence>
<proteinExistence type="inferred from homology"/>
<protein>
    <recommendedName>
        <fullName evidence="4">SKP1 component dimerisation domain-containing protein</fullName>
    </recommendedName>
</protein>
<dbReference type="GO" id="GO:0006511">
    <property type="term" value="P:ubiquitin-dependent protein catabolic process"/>
    <property type="evidence" value="ECO:0007669"/>
    <property type="project" value="InterPro"/>
</dbReference>
<comment type="similarity">
    <text evidence="1 3">Belongs to the SKP1 family.</text>
</comment>
<reference evidence="5 6" key="1">
    <citation type="submission" date="2016-11" db="EMBL/GenBank/DDBJ databases">
        <title>The macronuclear genome of Stentor coeruleus: a giant cell with tiny introns.</title>
        <authorList>
            <person name="Slabodnick M."/>
            <person name="Ruby J.G."/>
            <person name="Reiff S.B."/>
            <person name="Swart E.C."/>
            <person name="Gosai S."/>
            <person name="Prabakaran S."/>
            <person name="Witkowska E."/>
            <person name="Larue G.E."/>
            <person name="Fisher S."/>
            <person name="Freeman R.M."/>
            <person name="Gunawardena J."/>
            <person name="Chu W."/>
            <person name="Stover N.A."/>
            <person name="Gregory B.D."/>
            <person name="Nowacki M."/>
            <person name="Derisi J."/>
            <person name="Roy S.W."/>
            <person name="Marshall W.F."/>
            <person name="Sood P."/>
        </authorList>
    </citation>
    <scope>NUCLEOTIDE SEQUENCE [LARGE SCALE GENOMIC DNA]</scope>
    <source>
        <strain evidence="5">WM001</strain>
    </source>
</reference>
<dbReference type="GO" id="GO:0016567">
    <property type="term" value="P:protein ubiquitination"/>
    <property type="evidence" value="ECO:0007669"/>
    <property type="project" value="UniProtKB-UniPathway"/>
</dbReference>
<dbReference type="Pfam" id="PF01466">
    <property type="entry name" value="Skp1"/>
    <property type="match status" value="1"/>
</dbReference>
<gene>
    <name evidence="5" type="ORF">SteCoe_4703</name>
</gene>
<dbReference type="OrthoDB" id="2342932at2759"/>
<dbReference type="InterPro" id="IPR011333">
    <property type="entry name" value="SKP1/BTB/POZ_sf"/>
</dbReference>
<dbReference type="InterPro" id="IPR036296">
    <property type="entry name" value="SKP1-like_dim_sf"/>
</dbReference>
<evidence type="ECO:0000256" key="2">
    <source>
        <dbReference type="ARBA" id="ARBA00022786"/>
    </source>
</evidence>
<dbReference type="InterPro" id="IPR001232">
    <property type="entry name" value="SKP1-like"/>
</dbReference>
<dbReference type="Proteomes" id="UP000187209">
    <property type="component" value="Unassembled WGS sequence"/>
</dbReference>
<dbReference type="EMBL" id="MPUH01000059">
    <property type="protein sequence ID" value="OMJ92566.1"/>
    <property type="molecule type" value="Genomic_DNA"/>
</dbReference>
<evidence type="ECO:0000256" key="3">
    <source>
        <dbReference type="PIRNR" id="PIRNR028729"/>
    </source>
</evidence>
<dbReference type="Gene3D" id="3.30.710.10">
    <property type="entry name" value="Potassium Channel Kv1.1, Chain A"/>
    <property type="match status" value="1"/>
</dbReference>